<accession>A0A158HX36</accession>
<sequence>MLGVVDDYSSDYKRLDAVNTAISLSIHLIILIDFYVFLFKSNRGVLVCKANPTGRVISRSFETRRQAQKAAPGFERHRAGVCREAGVQA</sequence>
<gene>
    <name evidence="2" type="ORF">AWB69_04943</name>
</gene>
<keyword evidence="1" id="KW-1133">Transmembrane helix</keyword>
<evidence type="ECO:0000313" key="3">
    <source>
        <dbReference type="Proteomes" id="UP000054683"/>
    </source>
</evidence>
<dbReference type="AlphaFoldDB" id="A0A158HX36"/>
<evidence type="ECO:0000256" key="1">
    <source>
        <dbReference type="SAM" id="Phobius"/>
    </source>
</evidence>
<dbReference type="Proteomes" id="UP000054683">
    <property type="component" value="Unassembled WGS sequence"/>
</dbReference>
<evidence type="ECO:0000313" key="2">
    <source>
        <dbReference type="EMBL" id="SAL48965.1"/>
    </source>
</evidence>
<reference evidence="2 3" key="1">
    <citation type="submission" date="2016-01" db="EMBL/GenBank/DDBJ databases">
        <authorList>
            <person name="Oliw E.H."/>
        </authorList>
    </citation>
    <scope>NUCLEOTIDE SEQUENCE [LARGE SCALE GENOMIC DNA]</scope>
    <source>
        <strain evidence="2">LMG 27134</strain>
    </source>
</reference>
<protein>
    <submittedName>
        <fullName evidence="2">Uncharacterized protein</fullName>
    </submittedName>
</protein>
<name>A0A158HX36_9BURK</name>
<dbReference type="EMBL" id="FCOK02000036">
    <property type="protein sequence ID" value="SAL48965.1"/>
    <property type="molecule type" value="Genomic_DNA"/>
</dbReference>
<keyword evidence="1" id="KW-0812">Transmembrane</keyword>
<feature type="transmembrane region" description="Helical" evidence="1">
    <location>
        <begin position="20"/>
        <end position="39"/>
    </location>
</feature>
<keyword evidence="1" id="KW-0472">Membrane</keyword>
<proteinExistence type="predicted"/>
<organism evidence="2 3">
    <name type="scientific">Caballeronia udeis</name>
    <dbReference type="NCBI Taxonomy" id="1232866"/>
    <lineage>
        <taxon>Bacteria</taxon>
        <taxon>Pseudomonadati</taxon>
        <taxon>Pseudomonadota</taxon>
        <taxon>Betaproteobacteria</taxon>
        <taxon>Burkholderiales</taxon>
        <taxon>Burkholderiaceae</taxon>
        <taxon>Caballeronia</taxon>
    </lineage>
</organism>